<dbReference type="Proteomes" id="UP000054248">
    <property type="component" value="Unassembled WGS sequence"/>
</dbReference>
<dbReference type="OrthoDB" id="2591431at2759"/>
<accession>A0A0C3Q1W4</accession>
<proteinExistence type="predicted"/>
<feature type="non-terminal residue" evidence="1">
    <location>
        <position position="1"/>
    </location>
</feature>
<dbReference type="EMBL" id="KN823611">
    <property type="protein sequence ID" value="KIO16274.1"/>
    <property type="molecule type" value="Genomic_DNA"/>
</dbReference>
<reference evidence="1 2" key="1">
    <citation type="submission" date="2014-04" db="EMBL/GenBank/DDBJ databases">
        <authorList>
            <consortium name="DOE Joint Genome Institute"/>
            <person name="Kuo A."/>
            <person name="Girlanda M."/>
            <person name="Perotto S."/>
            <person name="Kohler A."/>
            <person name="Nagy L.G."/>
            <person name="Floudas D."/>
            <person name="Copeland A."/>
            <person name="Barry K.W."/>
            <person name="Cichocki N."/>
            <person name="Veneault-Fourrey C."/>
            <person name="LaButti K."/>
            <person name="Lindquist E.A."/>
            <person name="Lipzen A."/>
            <person name="Lundell T."/>
            <person name="Morin E."/>
            <person name="Murat C."/>
            <person name="Sun H."/>
            <person name="Tunlid A."/>
            <person name="Henrissat B."/>
            <person name="Grigoriev I.V."/>
            <person name="Hibbett D.S."/>
            <person name="Martin F."/>
            <person name="Nordberg H.P."/>
            <person name="Cantor M.N."/>
            <person name="Hua S.X."/>
        </authorList>
    </citation>
    <scope>NUCLEOTIDE SEQUENCE [LARGE SCALE GENOMIC DNA]</scope>
    <source>
        <strain evidence="1 2">MUT 4182</strain>
    </source>
</reference>
<evidence type="ECO:0000313" key="2">
    <source>
        <dbReference type="Proteomes" id="UP000054248"/>
    </source>
</evidence>
<sequence>GGTSDLLTVADPVGGATCDTATPSLTFDFQLNTALQQCRPYVISNFNLAAQPVTIYGAFSRAC</sequence>
<evidence type="ECO:0000313" key="1">
    <source>
        <dbReference type="EMBL" id="KIO16274.1"/>
    </source>
</evidence>
<name>A0A0C3Q1W4_9AGAM</name>
<protein>
    <submittedName>
        <fullName evidence="1">Uncharacterized protein</fullName>
    </submittedName>
</protein>
<dbReference type="HOGENOM" id="CLU_206869_0_0_1"/>
<dbReference type="AlphaFoldDB" id="A0A0C3Q1W4"/>
<gene>
    <name evidence="1" type="ORF">M407DRAFT_86187</name>
</gene>
<organism evidence="1 2">
    <name type="scientific">Tulasnella calospora MUT 4182</name>
    <dbReference type="NCBI Taxonomy" id="1051891"/>
    <lineage>
        <taxon>Eukaryota</taxon>
        <taxon>Fungi</taxon>
        <taxon>Dikarya</taxon>
        <taxon>Basidiomycota</taxon>
        <taxon>Agaricomycotina</taxon>
        <taxon>Agaricomycetes</taxon>
        <taxon>Cantharellales</taxon>
        <taxon>Tulasnellaceae</taxon>
        <taxon>Tulasnella</taxon>
    </lineage>
</organism>
<reference evidence="2" key="2">
    <citation type="submission" date="2015-01" db="EMBL/GenBank/DDBJ databases">
        <title>Evolutionary Origins and Diversification of the Mycorrhizal Mutualists.</title>
        <authorList>
            <consortium name="DOE Joint Genome Institute"/>
            <consortium name="Mycorrhizal Genomics Consortium"/>
            <person name="Kohler A."/>
            <person name="Kuo A."/>
            <person name="Nagy L.G."/>
            <person name="Floudas D."/>
            <person name="Copeland A."/>
            <person name="Barry K.W."/>
            <person name="Cichocki N."/>
            <person name="Veneault-Fourrey C."/>
            <person name="LaButti K."/>
            <person name="Lindquist E.A."/>
            <person name="Lipzen A."/>
            <person name="Lundell T."/>
            <person name="Morin E."/>
            <person name="Murat C."/>
            <person name="Riley R."/>
            <person name="Ohm R."/>
            <person name="Sun H."/>
            <person name="Tunlid A."/>
            <person name="Henrissat B."/>
            <person name="Grigoriev I.V."/>
            <person name="Hibbett D.S."/>
            <person name="Martin F."/>
        </authorList>
    </citation>
    <scope>NUCLEOTIDE SEQUENCE [LARGE SCALE GENOMIC DNA]</scope>
    <source>
        <strain evidence="2">MUT 4182</strain>
    </source>
</reference>
<keyword evidence="2" id="KW-1185">Reference proteome</keyword>
<dbReference type="STRING" id="1051891.A0A0C3Q1W4"/>